<keyword evidence="2" id="KW-0479">Metal-binding</keyword>
<dbReference type="SMART" id="SM00704">
    <property type="entry name" value="ZnF_CDGSH"/>
    <property type="match status" value="2"/>
</dbReference>
<dbReference type="InterPro" id="IPR018967">
    <property type="entry name" value="FeS-contain_CDGSH-typ"/>
</dbReference>
<evidence type="ECO:0000256" key="4">
    <source>
        <dbReference type="ARBA" id="ARBA00023014"/>
    </source>
</evidence>
<keyword evidence="1" id="KW-0001">2Fe-2S</keyword>
<comment type="cofactor">
    <cofactor evidence="5">
        <name>[2Fe-2S] cluster</name>
        <dbReference type="ChEBI" id="CHEBI:190135"/>
    </cofactor>
</comment>
<dbReference type="InterPro" id="IPR052950">
    <property type="entry name" value="CISD"/>
</dbReference>
<feature type="domain" description="Iron-binding zinc finger CDGSH type" evidence="7">
    <location>
        <begin position="104"/>
        <end position="141"/>
    </location>
</feature>
<keyword evidence="4" id="KW-0411">Iron-sulfur</keyword>
<dbReference type="Pfam" id="PF09360">
    <property type="entry name" value="zf-CDGSH"/>
    <property type="match status" value="2"/>
</dbReference>
<feature type="domain" description="Iron-binding zinc finger CDGSH type" evidence="7">
    <location>
        <begin position="64"/>
        <end position="101"/>
    </location>
</feature>
<evidence type="ECO:0000256" key="5">
    <source>
        <dbReference type="ARBA" id="ARBA00034078"/>
    </source>
</evidence>
<dbReference type="PANTHER" id="PTHR46491">
    <property type="entry name" value="CDGSH IRON SULFUR DOMAIN PROTEIN HOMOLOG"/>
    <property type="match status" value="1"/>
</dbReference>
<dbReference type="GeneID" id="106458445"/>
<evidence type="ECO:0000256" key="2">
    <source>
        <dbReference type="ARBA" id="ARBA00022723"/>
    </source>
</evidence>
<evidence type="ECO:0000259" key="7">
    <source>
        <dbReference type="SMART" id="SM00704"/>
    </source>
</evidence>
<name>A0ABM1B2E5_LIMPO</name>
<evidence type="ECO:0000313" key="9">
    <source>
        <dbReference type="RefSeq" id="XP_013773411.1"/>
    </source>
</evidence>
<feature type="compositionally biased region" description="Basic and acidic residues" evidence="6">
    <location>
        <begin position="39"/>
        <end position="57"/>
    </location>
</feature>
<keyword evidence="8" id="KW-1185">Reference proteome</keyword>
<accession>A0ABM1B2E5</accession>
<feature type="region of interest" description="Disordered" evidence="6">
    <location>
        <begin position="36"/>
        <end position="57"/>
    </location>
</feature>
<dbReference type="RefSeq" id="XP_013773411.1">
    <property type="nucleotide sequence ID" value="XM_013917957.2"/>
</dbReference>
<evidence type="ECO:0000256" key="1">
    <source>
        <dbReference type="ARBA" id="ARBA00022714"/>
    </source>
</evidence>
<keyword evidence="3" id="KW-0408">Iron</keyword>
<dbReference type="Gene3D" id="3.40.5.90">
    <property type="entry name" value="CDGSH iron-sulfur domain, mitoNEET-type"/>
    <property type="match status" value="2"/>
</dbReference>
<evidence type="ECO:0000256" key="3">
    <source>
        <dbReference type="ARBA" id="ARBA00023004"/>
    </source>
</evidence>
<organism evidence="8 9">
    <name type="scientific">Limulus polyphemus</name>
    <name type="common">Atlantic horseshoe crab</name>
    <dbReference type="NCBI Taxonomy" id="6850"/>
    <lineage>
        <taxon>Eukaryota</taxon>
        <taxon>Metazoa</taxon>
        <taxon>Ecdysozoa</taxon>
        <taxon>Arthropoda</taxon>
        <taxon>Chelicerata</taxon>
        <taxon>Merostomata</taxon>
        <taxon>Xiphosura</taxon>
        <taxon>Limulidae</taxon>
        <taxon>Limulus</taxon>
    </lineage>
</organism>
<proteinExistence type="predicted"/>
<evidence type="ECO:0000313" key="8">
    <source>
        <dbReference type="Proteomes" id="UP000694941"/>
    </source>
</evidence>
<reference evidence="9" key="1">
    <citation type="submission" date="2025-08" db="UniProtKB">
        <authorList>
            <consortium name="RefSeq"/>
        </authorList>
    </citation>
    <scope>IDENTIFICATION</scope>
    <source>
        <tissue evidence="9">Muscle</tissue>
    </source>
</reference>
<dbReference type="PANTHER" id="PTHR46491:SF3">
    <property type="entry name" value="CDGSH IRON-SULFUR DOMAIN-CONTAINING PROTEIN 3, MITOCHONDRIAL"/>
    <property type="match status" value="1"/>
</dbReference>
<evidence type="ECO:0000256" key="6">
    <source>
        <dbReference type="SAM" id="MobiDB-lite"/>
    </source>
</evidence>
<dbReference type="Proteomes" id="UP000694941">
    <property type="component" value="Unplaced"/>
</dbReference>
<sequence length="149" mass="17546">MALYVKGASFFSRSRIWNPEQLIRVWCHGKNSNNNTKVPELEERPEKQYHSSYHQKEKGKIYDKKPFKFQCQKGKAYFWCSCGHSKRQPFCDKSHASPYIKISLRPVRFVAEETREYWFCNCKQTNNRPFCDGSHKLPDVQSATATVKS</sequence>
<dbReference type="InterPro" id="IPR042216">
    <property type="entry name" value="MitoNEET_CISD"/>
</dbReference>
<protein>
    <submittedName>
        <fullName evidence="9">CDGSH iron-sulfur domain-containing protein 3, mitochondrial-like isoform X1</fullName>
    </submittedName>
</protein>
<gene>
    <name evidence="9" type="primary">LOC106458445</name>
</gene>